<proteinExistence type="evidence at transcript level"/>
<organism evidence="1">
    <name type="scientific">Picea sitchensis</name>
    <name type="common">Sitka spruce</name>
    <name type="synonym">Pinus sitchensis</name>
    <dbReference type="NCBI Taxonomy" id="3332"/>
    <lineage>
        <taxon>Eukaryota</taxon>
        <taxon>Viridiplantae</taxon>
        <taxon>Streptophyta</taxon>
        <taxon>Embryophyta</taxon>
        <taxon>Tracheophyta</taxon>
        <taxon>Spermatophyta</taxon>
        <taxon>Pinopsida</taxon>
        <taxon>Pinidae</taxon>
        <taxon>Conifers I</taxon>
        <taxon>Pinales</taxon>
        <taxon>Pinaceae</taxon>
        <taxon>Picea</taxon>
    </lineage>
</organism>
<dbReference type="AlphaFoldDB" id="A9NVR1"/>
<dbReference type="EMBL" id="EF085417">
    <property type="protein sequence ID" value="ABK24722.1"/>
    <property type="molecule type" value="mRNA"/>
</dbReference>
<name>A9NVR1_PICSI</name>
<evidence type="ECO:0000313" key="1">
    <source>
        <dbReference type="EMBL" id="ABK24722.1"/>
    </source>
</evidence>
<sequence length="57" mass="6834">MWKLLASTMMTNSTYGNRKLMELLRYLKIQRMSHLAVARRSDCTLKMKQANIWMRVN</sequence>
<reference evidence="1" key="1">
    <citation type="journal article" date="2008" name="BMC Genomics">
        <title>A conifer genomics resource of 200,000 spruce (Picea spp.) ESTs and 6,464 high-quality, sequence-finished full-length cDNAs for Sitka spruce (Picea sitchensis).</title>
        <authorList>
            <person name="Ralph S.G."/>
            <person name="Chun H.J."/>
            <person name="Kolosova N."/>
            <person name="Cooper D."/>
            <person name="Oddy C."/>
            <person name="Ritland C.E."/>
            <person name="Kirkpatrick R."/>
            <person name="Moore R."/>
            <person name="Barber S."/>
            <person name="Holt R.A."/>
            <person name="Jones S.J."/>
            <person name="Marra M.A."/>
            <person name="Douglas C.J."/>
            <person name="Ritland K."/>
            <person name="Bohlmann J."/>
        </authorList>
    </citation>
    <scope>NUCLEOTIDE SEQUENCE</scope>
    <source>
        <tissue evidence="1">Bark</tissue>
    </source>
</reference>
<protein>
    <submittedName>
        <fullName evidence="1">Uncharacterized protein</fullName>
    </submittedName>
</protein>
<accession>A9NVR1</accession>